<evidence type="ECO:0000256" key="1">
    <source>
        <dbReference type="ARBA" id="ARBA00023015"/>
    </source>
</evidence>
<keyword evidence="1" id="KW-0805">Transcription regulation</keyword>
<comment type="caution">
    <text evidence="6">The sequence shown here is derived from an EMBL/GenBank/DDBJ whole genome shotgun (WGS) entry which is preliminary data.</text>
</comment>
<name>A0A9E2SD31_9BACT</name>
<dbReference type="InterPro" id="IPR039425">
    <property type="entry name" value="RNA_pol_sigma-70-like"/>
</dbReference>
<reference evidence="6" key="1">
    <citation type="submission" date="2021-06" db="EMBL/GenBank/DDBJ databases">
        <authorList>
            <person name="Huq M.A."/>
        </authorList>
    </citation>
    <scope>NUCLEOTIDE SEQUENCE</scope>
    <source>
        <strain evidence="6">MAH-26</strain>
    </source>
</reference>
<dbReference type="Pfam" id="PF04542">
    <property type="entry name" value="Sigma70_r2"/>
    <property type="match status" value="1"/>
</dbReference>
<evidence type="ECO:0000256" key="3">
    <source>
        <dbReference type="ARBA" id="ARBA00023163"/>
    </source>
</evidence>
<feature type="domain" description="RNA polymerase sigma-70 region 2" evidence="4">
    <location>
        <begin position="28"/>
        <end position="94"/>
    </location>
</feature>
<dbReference type="InterPro" id="IPR014284">
    <property type="entry name" value="RNA_pol_sigma-70_dom"/>
</dbReference>
<dbReference type="Pfam" id="PF08281">
    <property type="entry name" value="Sigma70_r4_2"/>
    <property type="match status" value="1"/>
</dbReference>
<keyword evidence="7" id="KW-1185">Reference proteome</keyword>
<dbReference type="GO" id="GO:0003677">
    <property type="term" value="F:DNA binding"/>
    <property type="evidence" value="ECO:0007669"/>
    <property type="project" value="InterPro"/>
</dbReference>
<evidence type="ECO:0000313" key="7">
    <source>
        <dbReference type="Proteomes" id="UP000812270"/>
    </source>
</evidence>
<accession>A0A9E2SD31</accession>
<dbReference type="NCBIfam" id="TIGR02937">
    <property type="entry name" value="sigma70-ECF"/>
    <property type="match status" value="1"/>
</dbReference>
<dbReference type="RefSeq" id="WP_217792666.1">
    <property type="nucleotide sequence ID" value="NZ_JAHSPG010000013.1"/>
</dbReference>
<feature type="domain" description="RNA polymerase sigma factor 70 region 4 type 2" evidence="5">
    <location>
        <begin position="129"/>
        <end position="172"/>
    </location>
</feature>
<dbReference type="CDD" id="cd06171">
    <property type="entry name" value="Sigma70_r4"/>
    <property type="match status" value="1"/>
</dbReference>
<dbReference type="PANTHER" id="PTHR43133">
    <property type="entry name" value="RNA POLYMERASE ECF-TYPE SIGMA FACTO"/>
    <property type="match status" value="1"/>
</dbReference>
<evidence type="ECO:0000259" key="4">
    <source>
        <dbReference type="Pfam" id="PF04542"/>
    </source>
</evidence>
<dbReference type="AlphaFoldDB" id="A0A9E2SD31"/>
<dbReference type="InterPro" id="IPR007627">
    <property type="entry name" value="RNA_pol_sigma70_r2"/>
</dbReference>
<sequence length="186" mass="21403">MAAIQSYDEQELLLRMRQGDESAFTHIYSQHWELLYAIAYNRTKDIHLSQDIVQDAFTSLWSNRNRAEVHSLKSYLASAVKYMTLAHLRKSGRTVLSDGLVGSEEAGHKTVEEQIDYKNLLSFLNDETDKLPEKCRLIFKYSRGEGLSVKEIANELNISPRTVETQLSKALRVLRNSLKVMFSWGF</sequence>
<keyword evidence="3" id="KW-0804">Transcription</keyword>
<dbReference type="PANTHER" id="PTHR43133:SF46">
    <property type="entry name" value="RNA POLYMERASE SIGMA-70 FACTOR ECF SUBFAMILY"/>
    <property type="match status" value="1"/>
</dbReference>
<evidence type="ECO:0000259" key="5">
    <source>
        <dbReference type="Pfam" id="PF08281"/>
    </source>
</evidence>
<evidence type="ECO:0000256" key="2">
    <source>
        <dbReference type="ARBA" id="ARBA00023082"/>
    </source>
</evidence>
<gene>
    <name evidence="6" type="ORF">KTO63_17260</name>
</gene>
<protein>
    <submittedName>
        <fullName evidence="6">RNA polymerase sigma-70 factor</fullName>
    </submittedName>
</protein>
<dbReference type="Proteomes" id="UP000812270">
    <property type="component" value="Unassembled WGS sequence"/>
</dbReference>
<proteinExistence type="predicted"/>
<evidence type="ECO:0000313" key="6">
    <source>
        <dbReference type="EMBL" id="MBV4358919.1"/>
    </source>
</evidence>
<dbReference type="NCBIfam" id="TIGR02985">
    <property type="entry name" value="Sig70_bacteroi1"/>
    <property type="match status" value="1"/>
</dbReference>
<dbReference type="InterPro" id="IPR014327">
    <property type="entry name" value="RNA_pol_sigma70_bacteroid"/>
</dbReference>
<keyword evidence="2" id="KW-0731">Sigma factor</keyword>
<organism evidence="6 7">
    <name type="scientific">Pinibacter aurantiacus</name>
    <dbReference type="NCBI Taxonomy" id="2851599"/>
    <lineage>
        <taxon>Bacteria</taxon>
        <taxon>Pseudomonadati</taxon>
        <taxon>Bacteroidota</taxon>
        <taxon>Chitinophagia</taxon>
        <taxon>Chitinophagales</taxon>
        <taxon>Chitinophagaceae</taxon>
        <taxon>Pinibacter</taxon>
    </lineage>
</organism>
<dbReference type="EMBL" id="JAHSPG010000013">
    <property type="protein sequence ID" value="MBV4358919.1"/>
    <property type="molecule type" value="Genomic_DNA"/>
</dbReference>
<dbReference type="InterPro" id="IPR013249">
    <property type="entry name" value="RNA_pol_sigma70_r4_t2"/>
</dbReference>
<dbReference type="GO" id="GO:0016987">
    <property type="term" value="F:sigma factor activity"/>
    <property type="evidence" value="ECO:0007669"/>
    <property type="project" value="UniProtKB-KW"/>
</dbReference>
<dbReference type="GO" id="GO:0006352">
    <property type="term" value="P:DNA-templated transcription initiation"/>
    <property type="evidence" value="ECO:0007669"/>
    <property type="project" value="InterPro"/>
</dbReference>